<accession>A0A8K0WWW8</accession>
<evidence type="ECO:0000256" key="1">
    <source>
        <dbReference type="SAM" id="MobiDB-lite"/>
    </source>
</evidence>
<comment type="caution">
    <text evidence="2">The sequence shown here is derived from an EMBL/GenBank/DDBJ whole genome shotgun (WGS) entry which is preliminary data.</text>
</comment>
<gene>
    <name evidence="2" type="ORF">B0I35DRAFT_2990</name>
</gene>
<reference evidence="2" key="1">
    <citation type="journal article" date="2021" name="Nat. Commun.">
        <title>Genetic determinants of endophytism in the Arabidopsis root mycobiome.</title>
        <authorList>
            <person name="Mesny F."/>
            <person name="Miyauchi S."/>
            <person name="Thiergart T."/>
            <person name="Pickel B."/>
            <person name="Atanasova L."/>
            <person name="Karlsson M."/>
            <person name="Huettel B."/>
            <person name="Barry K.W."/>
            <person name="Haridas S."/>
            <person name="Chen C."/>
            <person name="Bauer D."/>
            <person name="Andreopoulos W."/>
            <person name="Pangilinan J."/>
            <person name="LaButti K."/>
            <person name="Riley R."/>
            <person name="Lipzen A."/>
            <person name="Clum A."/>
            <person name="Drula E."/>
            <person name="Henrissat B."/>
            <person name="Kohler A."/>
            <person name="Grigoriev I.V."/>
            <person name="Martin F.M."/>
            <person name="Hacquard S."/>
        </authorList>
    </citation>
    <scope>NUCLEOTIDE SEQUENCE</scope>
    <source>
        <strain evidence="2">MPI-CAGE-CH-0235</strain>
    </source>
</reference>
<organism evidence="2 3">
    <name type="scientific">Stachybotrys elegans</name>
    <dbReference type="NCBI Taxonomy" id="80388"/>
    <lineage>
        <taxon>Eukaryota</taxon>
        <taxon>Fungi</taxon>
        <taxon>Dikarya</taxon>
        <taxon>Ascomycota</taxon>
        <taxon>Pezizomycotina</taxon>
        <taxon>Sordariomycetes</taxon>
        <taxon>Hypocreomycetidae</taxon>
        <taxon>Hypocreales</taxon>
        <taxon>Stachybotryaceae</taxon>
        <taxon>Stachybotrys</taxon>
    </lineage>
</organism>
<proteinExistence type="predicted"/>
<feature type="compositionally biased region" description="Basic and acidic residues" evidence="1">
    <location>
        <begin position="167"/>
        <end position="182"/>
    </location>
</feature>
<feature type="region of interest" description="Disordered" evidence="1">
    <location>
        <begin position="33"/>
        <end position="60"/>
    </location>
</feature>
<sequence>MTTWPNRPINIRHNLLIILFLSRPPYLPITPLPSSSVTKNSGEHVNSSNSPKVRPPSASDLSPLTSNLAFHFSRAEAAILSNQTSATTTAACIRLPLASLSPTSTNLDAPAAAPSFVLGSRGHYARYSRIDLWRGKATIREGCRRTNYQKETRSTTQASLVPWQGSDRSDPNFQDRIRDTDL</sequence>
<dbReference type="EMBL" id="JAGPNK010000001">
    <property type="protein sequence ID" value="KAH7327869.1"/>
    <property type="molecule type" value="Genomic_DNA"/>
</dbReference>
<keyword evidence="3" id="KW-1185">Reference proteome</keyword>
<dbReference type="AlphaFoldDB" id="A0A8K0WWW8"/>
<evidence type="ECO:0000313" key="3">
    <source>
        <dbReference type="Proteomes" id="UP000813444"/>
    </source>
</evidence>
<dbReference type="Proteomes" id="UP000813444">
    <property type="component" value="Unassembled WGS sequence"/>
</dbReference>
<protein>
    <submittedName>
        <fullName evidence="2">Uncharacterized protein</fullName>
    </submittedName>
</protein>
<feature type="region of interest" description="Disordered" evidence="1">
    <location>
        <begin position="148"/>
        <end position="182"/>
    </location>
</feature>
<feature type="compositionally biased region" description="Polar residues" evidence="1">
    <location>
        <begin position="33"/>
        <end position="51"/>
    </location>
</feature>
<evidence type="ECO:0000313" key="2">
    <source>
        <dbReference type="EMBL" id="KAH7327869.1"/>
    </source>
</evidence>
<name>A0A8K0WWW8_9HYPO</name>